<keyword evidence="2 9" id="KW-0378">Hydrolase</keyword>
<comment type="catalytic activity">
    <reaction evidence="6">
        <text>Couples ATP hydrolysis with the unwinding of duplex DNA by translocating in the 3'-5' direction.</text>
        <dbReference type="EC" id="5.6.2.4"/>
    </reaction>
</comment>
<dbReference type="EMBL" id="JAUKFM010000001">
    <property type="protein sequence ID" value="MDN8619293.1"/>
    <property type="molecule type" value="Genomic_DNA"/>
</dbReference>
<evidence type="ECO:0000256" key="10">
    <source>
        <dbReference type="SAM" id="MobiDB-lite"/>
    </source>
</evidence>
<dbReference type="PANTHER" id="PTHR11070:SF45">
    <property type="entry name" value="DNA 3'-5' HELICASE"/>
    <property type="match status" value="1"/>
</dbReference>
<evidence type="ECO:0000256" key="1">
    <source>
        <dbReference type="ARBA" id="ARBA00022741"/>
    </source>
</evidence>
<keyword evidence="12" id="KW-0269">Exonuclease</keyword>
<keyword evidence="5" id="KW-0413">Isomerase</keyword>
<dbReference type="InterPro" id="IPR027417">
    <property type="entry name" value="P-loop_NTPase"/>
</dbReference>
<keyword evidence="1 9" id="KW-0547">Nucleotide-binding</keyword>
<proteinExistence type="predicted"/>
<evidence type="ECO:0000256" key="3">
    <source>
        <dbReference type="ARBA" id="ARBA00022806"/>
    </source>
</evidence>
<keyword evidence="3 9" id="KW-0347">Helicase</keyword>
<feature type="domain" description="UvrD-like helicase ATP-binding" evidence="11">
    <location>
        <begin position="303"/>
        <end position="603"/>
    </location>
</feature>
<accession>A0ABT8Q250</accession>
<dbReference type="SUPFAM" id="SSF52540">
    <property type="entry name" value="P-loop containing nucleoside triphosphate hydrolases"/>
    <property type="match status" value="1"/>
</dbReference>
<comment type="catalytic activity">
    <reaction evidence="8">
        <text>ATP + H2O = ADP + phosphate + H(+)</text>
        <dbReference type="Rhea" id="RHEA:13065"/>
        <dbReference type="ChEBI" id="CHEBI:15377"/>
        <dbReference type="ChEBI" id="CHEBI:15378"/>
        <dbReference type="ChEBI" id="CHEBI:30616"/>
        <dbReference type="ChEBI" id="CHEBI:43474"/>
        <dbReference type="ChEBI" id="CHEBI:456216"/>
        <dbReference type="EC" id="5.6.2.4"/>
    </reaction>
</comment>
<feature type="region of interest" description="Disordered" evidence="10">
    <location>
        <begin position="137"/>
        <end position="187"/>
    </location>
</feature>
<dbReference type="InterPro" id="IPR014017">
    <property type="entry name" value="DNA_helicase_UvrD-like_C"/>
</dbReference>
<dbReference type="PROSITE" id="PS51198">
    <property type="entry name" value="UVRD_HELICASE_ATP_BIND"/>
    <property type="match status" value="1"/>
</dbReference>
<dbReference type="EC" id="5.6.2.4" evidence="7"/>
<keyword evidence="12" id="KW-0540">Nuclease</keyword>
<comment type="caution">
    <text evidence="12">The sequence shown here is derived from an EMBL/GenBank/DDBJ whole genome shotgun (WGS) entry which is preliminary data.</text>
</comment>
<protein>
    <recommendedName>
        <fullName evidence="7">DNA 3'-5' helicase</fullName>
        <ecNumber evidence="7">5.6.2.4</ecNumber>
    </recommendedName>
</protein>
<evidence type="ECO:0000313" key="13">
    <source>
        <dbReference type="Proteomes" id="UP001174347"/>
    </source>
</evidence>
<dbReference type="Pfam" id="PF00580">
    <property type="entry name" value="UvrD-helicase"/>
    <property type="match status" value="1"/>
</dbReference>
<name>A0ABT8Q250_9CORY</name>
<dbReference type="PANTHER" id="PTHR11070">
    <property type="entry name" value="UVRD / RECB / PCRA DNA HELICASE FAMILY MEMBER"/>
    <property type="match status" value="1"/>
</dbReference>
<evidence type="ECO:0000256" key="8">
    <source>
        <dbReference type="ARBA" id="ARBA00048988"/>
    </source>
</evidence>
<dbReference type="Proteomes" id="UP001174347">
    <property type="component" value="Unassembled WGS sequence"/>
</dbReference>
<evidence type="ECO:0000259" key="11">
    <source>
        <dbReference type="PROSITE" id="PS51198"/>
    </source>
</evidence>
<evidence type="ECO:0000256" key="9">
    <source>
        <dbReference type="PROSITE-ProRule" id="PRU00560"/>
    </source>
</evidence>
<keyword evidence="4 9" id="KW-0067">ATP-binding</keyword>
<dbReference type="InterPro" id="IPR000212">
    <property type="entry name" value="DNA_helicase_UvrD/REP"/>
</dbReference>
<evidence type="ECO:0000256" key="6">
    <source>
        <dbReference type="ARBA" id="ARBA00034617"/>
    </source>
</evidence>
<keyword evidence="13" id="KW-1185">Reference proteome</keyword>
<reference evidence="12" key="1">
    <citation type="submission" date="2023-07" db="EMBL/GenBank/DDBJ databases">
        <title>Insights into the diversity of cutaneous corynebacteria.</title>
        <authorList>
            <person name="Bruggemann H."/>
            <person name="Poehlein A."/>
        </authorList>
    </citation>
    <scope>NUCLEOTIDE SEQUENCE</scope>
    <source>
        <strain evidence="12">P7_F1</strain>
    </source>
</reference>
<feature type="compositionally biased region" description="Low complexity" evidence="10">
    <location>
        <begin position="145"/>
        <end position="173"/>
    </location>
</feature>
<organism evidence="12 13">
    <name type="scientific">Corynebacterium kefirresidentii</name>
    <dbReference type="NCBI Taxonomy" id="1979527"/>
    <lineage>
        <taxon>Bacteria</taxon>
        <taxon>Bacillati</taxon>
        <taxon>Actinomycetota</taxon>
        <taxon>Actinomycetes</taxon>
        <taxon>Mycobacteriales</taxon>
        <taxon>Corynebacteriaceae</taxon>
        <taxon>Corynebacterium</taxon>
    </lineage>
</organism>
<feature type="binding site" evidence="9">
    <location>
        <begin position="324"/>
        <end position="331"/>
    </location>
    <ligand>
        <name>ATP</name>
        <dbReference type="ChEBI" id="CHEBI:30616"/>
    </ligand>
</feature>
<gene>
    <name evidence="12" type="ORF">Q0N36_01650</name>
</gene>
<evidence type="ECO:0000256" key="4">
    <source>
        <dbReference type="ARBA" id="ARBA00022840"/>
    </source>
</evidence>
<evidence type="ECO:0000256" key="5">
    <source>
        <dbReference type="ARBA" id="ARBA00023235"/>
    </source>
</evidence>
<dbReference type="InterPro" id="IPR014016">
    <property type="entry name" value="UvrD-like_ATP-bd"/>
</dbReference>
<evidence type="ECO:0000256" key="2">
    <source>
        <dbReference type="ARBA" id="ARBA00022801"/>
    </source>
</evidence>
<dbReference type="GO" id="GO:0004527">
    <property type="term" value="F:exonuclease activity"/>
    <property type="evidence" value="ECO:0007669"/>
    <property type="project" value="UniProtKB-KW"/>
</dbReference>
<dbReference type="RefSeq" id="WP_301732030.1">
    <property type="nucleotide sequence ID" value="NZ_JAUKFL010000005.1"/>
</dbReference>
<evidence type="ECO:0000313" key="12">
    <source>
        <dbReference type="EMBL" id="MDN8619293.1"/>
    </source>
</evidence>
<evidence type="ECO:0000256" key="7">
    <source>
        <dbReference type="ARBA" id="ARBA00034808"/>
    </source>
</evidence>
<dbReference type="Gene3D" id="3.40.50.300">
    <property type="entry name" value="P-loop containing nucleotide triphosphate hydrolases"/>
    <property type="match status" value="2"/>
</dbReference>
<sequence length="784" mass="85644">MATNLTFYRSIEDRYGLGSQILEFCNKLIKDPTNPSLHVEPIKDAADRRVRAARVNKKYRAVLFELHDGGDTMFVLVDILNHDDAYALATSKKLVVNEVSGVPQLVDAPSQREAEGLSRAEIESRAKQLAAELVAQERAEREAAEAGTRSAEQEVSSTSADAAVADTAAEGSGPVETSEPTAEERPWDAVDVDKRALTDELGLSPETVALLEAADTVEQLEATLVTVASWEHDAVVGLLSGMSITEIRADLGLERLTVEDADSDKALVESITSPAAQRDFITDPGEEELEAILQGSFARWRVFLHPSQRRAVEAEHSGSARVTGGAGTGKTVVVVHRTKHLLKKNPKARLFLTTYTRELATALKAQMNELYPTFPEAAVHGAPGLWISGIDALVFSVLKNAQPTERAAALRSVLGIDSEFLPLGLEGVEEKRLWQEAAELKGASLPLEKSHPTFLSQEYSAVILTQGIKDEKSYLRARRTGRGTPLNRAERKAVWAIVEYFHAGCATISKLTYPAAAVVAAHIVEHRTGTEGMFDHVLIDEAQDFHAGHWKFLRAVAKRGPNDIFIAEDSHQRIYGQRLVLRNYGIETRGRASSKLRVNYRTTAQNLGYATAILEGAEWLDSEEDVDELTGYHSVRQGPAPIVLNSSSKAEEASQIAAHITEWTQGEEDVSIGVLARTNQRREEIAQQLGELDVAVSAGRRTSPERPVAVMTMHNAKGLEFTHVILIDVSAEALPQRYLIRGLAPAEADEALQRERALLYVAASRARDMLLVSVVGEASELLPA</sequence>
<dbReference type="Pfam" id="PF13361">
    <property type="entry name" value="UvrD_C"/>
    <property type="match status" value="2"/>
</dbReference>